<dbReference type="Pfam" id="PF13401">
    <property type="entry name" value="AAA_22"/>
    <property type="match status" value="1"/>
</dbReference>
<keyword evidence="2" id="KW-0805">Transcription regulation</keyword>
<dbReference type="GO" id="GO:0016887">
    <property type="term" value="F:ATP hydrolysis activity"/>
    <property type="evidence" value="ECO:0007669"/>
    <property type="project" value="InterPro"/>
</dbReference>
<dbReference type="CDD" id="cd15831">
    <property type="entry name" value="BTAD"/>
    <property type="match status" value="1"/>
</dbReference>
<dbReference type="SUPFAM" id="SSF48452">
    <property type="entry name" value="TPR-like"/>
    <property type="match status" value="3"/>
</dbReference>
<dbReference type="GO" id="GO:0003677">
    <property type="term" value="F:DNA binding"/>
    <property type="evidence" value="ECO:0007669"/>
    <property type="project" value="UniProtKB-UniRule"/>
</dbReference>
<evidence type="ECO:0000256" key="5">
    <source>
        <dbReference type="PROSITE-ProRule" id="PRU01091"/>
    </source>
</evidence>
<dbReference type="FunFam" id="1.25.40.10:FF:000222">
    <property type="entry name" value="SARP family transcriptional regulator"/>
    <property type="match status" value="1"/>
</dbReference>
<evidence type="ECO:0000313" key="9">
    <source>
        <dbReference type="EMBL" id="SFH37064.1"/>
    </source>
</evidence>
<gene>
    <name evidence="8" type="ORF">FHR37_000839</name>
    <name evidence="9" type="ORF">SAMN05421678_116100</name>
</gene>
<dbReference type="Gene3D" id="1.10.10.10">
    <property type="entry name" value="Winged helix-like DNA-binding domain superfamily/Winged helix DNA-binding domain"/>
    <property type="match status" value="1"/>
</dbReference>
<dbReference type="Pfam" id="PF03704">
    <property type="entry name" value="BTAD"/>
    <property type="match status" value="1"/>
</dbReference>
<evidence type="ECO:0000256" key="2">
    <source>
        <dbReference type="ARBA" id="ARBA00023015"/>
    </source>
</evidence>
<protein>
    <submittedName>
        <fullName evidence="8">ATPase/DNA-binding SARP family transcriptional activator</fullName>
    </submittedName>
    <submittedName>
        <fullName evidence="9">Predicted ATPase</fullName>
    </submittedName>
</protein>
<dbReference type="InterPro" id="IPR001867">
    <property type="entry name" value="OmpR/PhoB-type_DNA-bd"/>
</dbReference>
<dbReference type="AlphaFoldDB" id="A0A1I2ZH56"/>
<dbReference type="Proteomes" id="UP000199052">
    <property type="component" value="Unassembled WGS sequence"/>
</dbReference>
<dbReference type="InterPro" id="IPR027417">
    <property type="entry name" value="P-loop_NTPase"/>
</dbReference>
<dbReference type="InterPro" id="IPR049945">
    <property type="entry name" value="AAA_22"/>
</dbReference>
<dbReference type="SUPFAM" id="SSF52540">
    <property type="entry name" value="P-loop containing nucleoside triphosphate hydrolases"/>
    <property type="match status" value="1"/>
</dbReference>
<dbReference type="RefSeq" id="WP_092887456.1">
    <property type="nucleotide sequence ID" value="NZ_FOOI01000016.1"/>
</dbReference>
<organism evidence="9 10">
    <name type="scientific">Actinopolymorpha cephalotaxi</name>
    <dbReference type="NCBI Taxonomy" id="504797"/>
    <lineage>
        <taxon>Bacteria</taxon>
        <taxon>Bacillati</taxon>
        <taxon>Actinomycetota</taxon>
        <taxon>Actinomycetes</taxon>
        <taxon>Propionibacteriales</taxon>
        <taxon>Actinopolymorphaceae</taxon>
        <taxon>Actinopolymorpha</taxon>
    </lineage>
</organism>
<dbReference type="InterPro" id="IPR036388">
    <property type="entry name" value="WH-like_DNA-bd_sf"/>
</dbReference>
<evidence type="ECO:0000256" key="1">
    <source>
        <dbReference type="ARBA" id="ARBA00005820"/>
    </source>
</evidence>
<dbReference type="EMBL" id="FOOI01000016">
    <property type="protein sequence ID" value="SFH37064.1"/>
    <property type="molecule type" value="Genomic_DNA"/>
</dbReference>
<name>A0A1I2ZH56_9ACTN</name>
<dbReference type="PRINTS" id="PR00364">
    <property type="entry name" value="DISEASERSIST"/>
</dbReference>
<keyword evidence="4" id="KW-0804">Transcription</keyword>
<dbReference type="Gene3D" id="1.25.40.10">
    <property type="entry name" value="Tetratricopeptide repeat domain"/>
    <property type="match status" value="2"/>
</dbReference>
<sequence>MRFGILGPTRAWRDDGSEVSLGGPVRRALLTLLLARAGEVVPADRLVDDLYGDRPPAGAGHALQSQVSRLRQALRPEVAVEGTATGYRLAVLPNAVDVAEFERLAGEGRAALAAGRPRQAAEVLRAALDLWRGEPLADAAEAESVRGDVVRLTEGHLGALEDLIEADLALGGQRAVVPRLRDLVGRHPLRERLHLLLVRALRGDGRQAEALAAYEDVRRLLADELGTDPGPDLTALHRDLLRGEAGPRPSPLPAQLTSFVGRDEDVERVEALLGSGRLVTLVGPGGVGKTRLAVEVAGRHQEVCLVELAPLRTADGLAHAVLAAAGLREGGLFARAADADPADRLVAALADRPLLLVLDNCEHLVEPVAAFAHQLLSAVPALRVLATSREPLGITGEQLWPVRGLAAPAADRLFADRAAAVRPDFVPGRANEDVVRRICASLDGLPLAIELAAARLRTLDVADLADRLDASVNAGVGGTVSDGVSGTRDEQVGDRFAVLSRGSRTADARHRTLRAVVAWSFDLLTPAEQAMARRLSVFAGGATAASAAHVCGWGVAAAEELLDSLADKSLVEVEQGRYRMLATIAAYGAERLAAAGETQGCVRAHADHFLSLAATADPHLRRAEQLTWLGRLDAELDNLLAALRRTVEAGDAERAAGLFAATAPYLWMRGLRGAVAGPAVALLDLLGSDPPAGTEDGYLLAALTAAADRAGRPAWERHRATAESLVTATPRHHPTITFLWPMINAVATDARIVLAVLRSGLDSPDPWERAVARVIWGYPLLAAGDLDSAGREFSAAADGFGALGDRWGTAFALDALAGRADLSGDHARALALTDEALALTEQLDAAEDIADLLCNRGDYRLRAAGPAAGEAARADYERAAAVAGRVGSRTYTAGALRGLGDVARLAGNLDEAARCYHQALDRLDPHWVKSSGHRTRALVGLGRIAQERGDLTTARARVSAAAAAAVSWGPLTDCALAVEALAGIALADADPAAAVRLLAAAGGLRGGDVPDAPDVARIRADARTALGEDAYAAAHAAGTGLSQAAACRLAGVPEEVLASSPRDLAEPLTGRPLTGPADGGERSV</sequence>
<dbReference type="InterPro" id="IPR016032">
    <property type="entry name" value="Sig_transdc_resp-reg_C-effctor"/>
</dbReference>
<dbReference type="PROSITE" id="PS51755">
    <property type="entry name" value="OMPR_PHOB"/>
    <property type="match status" value="1"/>
</dbReference>
<proteinExistence type="inferred from homology"/>
<dbReference type="Pfam" id="PF00486">
    <property type="entry name" value="Trans_reg_C"/>
    <property type="match status" value="1"/>
</dbReference>
<keyword evidence="3 5" id="KW-0238">DNA-binding</keyword>
<reference evidence="8 11" key="2">
    <citation type="submission" date="2020-07" db="EMBL/GenBank/DDBJ databases">
        <title>Sequencing the genomes of 1000 actinobacteria strains.</title>
        <authorList>
            <person name="Klenk H.-P."/>
        </authorList>
    </citation>
    <scope>NUCLEOTIDE SEQUENCE [LARGE SCALE GENOMIC DNA]</scope>
    <source>
        <strain evidence="8 11">DSM 45117</strain>
    </source>
</reference>
<keyword evidence="11" id="KW-1185">Reference proteome</keyword>
<dbReference type="InterPro" id="IPR005158">
    <property type="entry name" value="BTAD"/>
</dbReference>
<reference evidence="9 10" key="1">
    <citation type="submission" date="2016-10" db="EMBL/GenBank/DDBJ databases">
        <authorList>
            <person name="de Groot N.N."/>
        </authorList>
    </citation>
    <scope>NUCLEOTIDE SEQUENCE [LARGE SCALE GENOMIC DNA]</scope>
    <source>
        <strain evidence="9 10">CPCC 202808</strain>
    </source>
</reference>
<dbReference type="GO" id="GO:0000160">
    <property type="term" value="P:phosphorelay signal transduction system"/>
    <property type="evidence" value="ECO:0007669"/>
    <property type="project" value="InterPro"/>
</dbReference>
<dbReference type="InterPro" id="IPR011990">
    <property type="entry name" value="TPR-like_helical_dom_sf"/>
</dbReference>
<dbReference type="PANTHER" id="PTHR47691">
    <property type="entry name" value="REGULATOR-RELATED"/>
    <property type="match status" value="1"/>
</dbReference>
<accession>A0A1I2ZH56</accession>
<feature type="domain" description="OmpR/PhoB-type" evidence="7">
    <location>
        <begin position="1"/>
        <end position="91"/>
    </location>
</feature>
<dbReference type="SUPFAM" id="SSF46894">
    <property type="entry name" value="C-terminal effector domain of the bipartite response regulators"/>
    <property type="match status" value="1"/>
</dbReference>
<feature type="DNA-binding region" description="OmpR/PhoB-type" evidence="5">
    <location>
        <begin position="1"/>
        <end position="91"/>
    </location>
</feature>
<comment type="similarity">
    <text evidence="1">Belongs to the AfsR/DnrI/RedD regulatory family.</text>
</comment>
<evidence type="ECO:0000313" key="8">
    <source>
        <dbReference type="EMBL" id="NYH81988.1"/>
    </source>
</evidence>
<dbReference type="GO" id="GO:0006355">
    <property type="term" value="P:regulation of DNA-templated transcription"/>
    <property type="evidence" value="ECO:0007669"/>
    <property type="project" value="InterPro"/>
</dbReference>
<evidence type="ECO:0000313" key="11">
    <source>
        <dbReference type="Proteomes" id="UP000533017"/>
    </source>
</evidence>
<dbReference type="SMART" id="SM01043">
    <property type="entry name" value="BTAD"/>
    <property type="match status" value="1"/>
</dbReference>
<dbReference type="Proteomes" id="UP000533017">
    <property type="component" value="Unassembled WGS sequence"/>
</dbReference>
<dbReference type="STRING" id="504797.SAMN05421678_116100"/>
<dbReference type="PANTHER" id="PTHR47691:SF3">
    <property type="entry name" value="HTH-TYPE TRANSCRIPTIONAL REGULATOR RV0890C-RELATED"/>
    <property type="match status" value="1"/>
</dbReference>
<evidence type="ECO:0000256" key="4">
    <source>
        <dbReference type="ARBA" id="ARBA00023163"/>
    </source>
</evidence>
<dbReference type="SMART" id="SM00862">
    <property type="entry name" value="Trans_reg_C"/>
    <property type="match status" value="1"/>
</dbReference>
<dbReference type="EMBL" id="JACBZA010000001">
    <property type="protein sequence ID" value="NYH81988.1"/>
    <property type="molecule type" value="Genomic_DNA"/>
</dbReference>
<feature type="region of interest" description="Disordered" evidence="6">
    <location>
        <begin position="1058"/>
        <end position="1084"/>
    </location>
</feature>
<evidence type="ECO:0000256" key="6">
    <source>
        <dbReference type="SAM" id="MobiDB-lite"/>
    </source>
</evidence>
<dbReference type="OrthoDB" id="3755432at2"/>
<evidence type="ECO:0000256" key="3">
    <source>
        <dbReference type="ARBA" id="ARBA00023125"/>
    </source>
</evidence>
<evidence type="ECO:0000259" key="7">
    <source>
        <dbReference type="PROSITE" id="PS51755"/>
    </source>
</evidence>
<evidence type="ECO:0000313" key="10">
    <source>
        <dbReference type="Proteomes" id="UP000199052"/>
    </source>
</evidence>